<dbReference type="InterPro" id="IPR014043">
    <property type="entry name" value="Acyl_transferase_dom"/>
</dbReference>
<dbReference type="InterPro" id="IPR013968">
    <property type="entry name" value="PKS_KR"/>
</dbReference>
<dbReference type="InterPro" id="IPR006162">
    <property type="entry name" value="Ppantetheine_attach_site"/>
</dbReference>
<keyword evidence="3" id="KW-0808">Transferase</keyword>
<dbReference type="PROSITE" id="PS52004">
    <property type="entry name" value="KS3_2"/>
    <property type="match status" value="1"/>
</dbReference>
<feature type="domain" description="Ketosynthase family 3 (KS3)" evidence="9">
    <location>
        <begin position="8"/>
        <end position="443"/>
    </location>
</feature>
<evidence type="ECO:0000256" key="6">
    <source>
        <dbReference type="PROSITE-ProRule" id="PRU01363"/>
    </source>
</evidence>
<dbReference type="PROSITE" id="PS52019">
    <property type="entry name" value="PKS_MFAS_DH"/>
    <property type="match status" value="1"/>
</dbReference>
<dbReference type="InterPro" id="IPR036736">
    <property type="entry name" value="ACP-like_sf"/>
</dbReference>
<sequence>MSYKMPVSEPIAIVGSSCRFAGGVTSPSRLWELLKEPVDLTQDVPAERFNIKAFYHANGEYHGTTNSPKAYFLDQDHRVFDASFFNISPKEAEAIDPQQRMLLEVVYEALESAGYTLQQYAGDKVAVYAGLMTSDYDTLSQRDELDTSQYYATGNARSILSNRISYFFNFRGPSMTIDTACSSSLVALHQAVLSLRAGECKMACVAGANLILTPEQFIVESNLHMLSPTGHCRMWDAGADGYARGEGVAAMFIKPLSQAIADGDHIEAVIRETGVNSDGRSRGITMPNWKAQSQLLRDTYQRAGLDIDKPEDRCQYFEAHGTGTSAGDPNEARAIEDAFFGRNKDVKDQHKLLVGSVKTVIGHTEGAAGLAGLLKMVQSMKHNAVTPNLHLDTLNPAVAPFCTHLAVPTALTAWPAVAAGQPKRGSVNSFGFGGTNAHVIVEEYVPELHNPAGAERGQKHVELIGLMPGVNGALVDHGSWPTEAMALCLPLVLSAPSPKALVAVAQSYLDYLVKNPSTNISELAWHTYKRRTAFPFRMAVSVMSVSGLTTKLKGELSKAGASSNNLTNQNGVGANISTRVRQGDTPPKILGIFTGQGAQWPTMARALFVSCPAFASVIHSLDGILQHCPDPPEWLLAGQILADPADSQLDKASVAQPVCTAIQLALVKVLTEILGIRFRAVVGHSSGEIAAAFAAGRIGIAEAMLIAHYRGMGVHLAQGDPDNNDGQAKGGMLAAGLTWQEAKHFCSQSRFKGRLWVAASNAPGSVTLSGHRNAVSQAMRVLTTRGKFARALRVDTAYHSPLMDAAADAYVEVLRKCEITPTDGNSTTVWVSSVEKNQPPSDEDLAAVYWRDNMVQPVMFAEAVGAAVDSLGPFDCAVEVGPHPALMGPVSQVLAAKNVAGMPYLGIFDRKLDDREAFAGFLGKMWTLFGSSAQQIEEFVKAHGVEGLHNKNSSVVDFPTYPWDHTQAFYRESRLSRQYHFKSDAPHELLGVRTRDDDGKHQLRWRNLLKADRLPWVQHHKFQGQALLPASAYLVMALDAAKALLGKRAASTVELCDLKFPAGIILEGNVPMEVLFTLTVEEEDADTIKASMLLTSARADSSDTSGKAMTAAMKKNFTGSMIITLGPPTPDALPFPTLVATRPETRPADPAAFYDMMRKDTGLEYTGPFRALQSLDRRHEFATATVRRHDEELDTTTLKLSPAMLDGCLQTAFVTVSAPGDGEIWTAFLPVSMEKVVFNLGVGDNADTSTSGEPQDQEDSIWDDDGMLVVDAYLTKATPATKHTPASFTADIEIFQPSIGYLEIQVIGLTVGSFGASTTSDNVWELYLTTRFDVDPDDEIVLPGPECTNPATMGLLIDSCERVAGFYTEYGLSSWPKETQADIDAFIASSPYFVTLETIRAFGLYMPLLITDAVTLLTRDGQELLGLQRHVARVVRQIAHKYPAMNVLGVTDPTLGLTSHVMEGLGGSFASFCLGGEVEKYLENRTVWWETDKERVKVSRVILEVAEDEEDKKGDKNGNKKVDKKKDEKKEYKGVVYDLVVLTTADITNPVMVLESVKRMMRPGGFLLLVHETKMKAQPFHNWPVLLDHYGFGFVMKNSHQGLASLRKYGITVRQAEARDKHTLLLPLGINTKKKPQPLTDRLVIVGGTSMPTAILAAGVCERLNVLSRQPVRIVDTLDDISLDTSSGSDASTGRRAKPKASAITAAIFLQDLEEPIVSQATDDRLAVLRALFRPDMVILWVVRNARYNNPEHAASLGFARTILAEIPGLTLKMVDLQVQGGISVEGSATVVAEMFARLLKQNTVGETELWSNEPEVHVDRGKLLVPRVMPWEEANKRVNAPRKESLTFWNSVEHLIRVVPNRDDAAPEKFGLEVDLDDVAFSPSADPNLVHIHVQFSTVDAIDIAGRSYYICFGRDVETCDSHAALSTVNASHIFVPRSQLHTVEDNLLNVGRVRPVGDDSGVPIVEDQLLFLDCLVRQMSTMALLREAREFTQCGAVLLVEPDALFRECLTAAFNTVGVGIRSCSTDPMKCAAVAEGVDMECVHPRASATVVKGLFRSPNTLIIDMSDGRSVLSDMLKRHAPRGSRYMTHGSLMNSHLGKDDREENRVKAVVENHEDNRQGNQQVNGHQNQKVNGEANGVNTDSNPDEEYDELARFWSFSNSLAVITIRGIAAPTGHRTIVTVPDLVKRTTPLPPFSFIHWAKERIVDLPTRSSPLPANGPPLLNPKKTYLLVGLTRDLGQSLVTLFVKLGARIFVLCSRNPPSTMPAWGQQLRSKGIYIHFACLNVISLHDVHNLRVHLTQTMKLPPIGGVVNGAMVLEDCVFSHLTAETLKRVLLPKTVGSVNLNRVFCEPDMDFFIMTSSFAAIGGHAGQSNYAAANMFMNGLAAGRRKRGLCATAINIGVIYGLGFLNREKEELYQGLEREGYPAISERDLHHMFVEAIVAGRPSNTDQGEQGIYDIVTGLRRFEAGRPTLHWHRDPRFGHFVTYNTSDDTTNPTSGTEIPIKKRIADPSHTQASLTTLLTEAFVTQLTTQLHLDSSSGAVTPEHSLAELGADSLAAVDLRNWAWRVLGLDVAVMKVLGAATVKGLCEELAEGVLKKCEQSQSQGE</sequence>
<evidence type="ECO:0000259" key="8">
    <source>
        <dbReference type="PROSITE" id="PS50075"/>
    </source>
</evidence>
<reference evidence="11" key="2">
    <citation type="submission" date="2023-05" db="EMBL/GenBank/DDBJ databases">
        <authorList>
            <consortium name="Lawrence Berkeley National Laboratory"/>
            <person name="Steindorff A."/>
            <person name="Hensen N."/>
            <person name="Bonometti L."/>
            <person name="Westerberg I."/>
            <person name="Brannstrom I.O."/>
            <person name="Guillou S."/>
            <person name="Cros-Aarteil S."/>
            <person name="Calhoun S."/>
            <person name="Haridas S."/>
            <person name="Kuo A."/>
            <person name="Mondo S."/>
            <person name="Pangilinan J."/>
            <person name="Riley R."/>
            <person name="Labutti K."/>
            <person name="Andreopoulos B."/>
            <person name="Lipzen A."/>
            <person name="Chen C."/>
            <person name="Yanf M."/>
            <person name="Daum C."/>
            <person name="Ng V."/>
            <person name="Clum A."/>
            <person name="Ohm R."/>
            <person name="Martin F."/>
            <person name="Silar P."/>
            <person name="Natvig D."/>
            <person name="Lalanne C."/>
            <person name="Gautier V."/>
            <person name="Ament-Velasquez S.L."/>
            <person name="Kruys A."/>
            <person name="Hutchinson M.I."/>
            <person name="Powell A.J."/>
            <person name="Barry K."/>
            <person name="Miller A.N."/>
            <person name="Grigoriev I.V."/>
            <person name="Debuchy R."/>
            <person name="Gladieux P."/>
            <person name="Thoren M.H."/>
            <person name="Johannesson H."/>
        </authorList>
    </citation>
    <scope>NUCLEOTIDE SEQUENCE</scope>
    <source>
        <strain evidence="11">CBS 141.50</strain>
    </source>
</reference>
<feature type="domain" description="Carrier" evidence="8">
    <location>
        <begin position="2524"/>
        <end position="2600"/>
    </location>
</feature>
<evidence type="ECO:0000256" key="4">
    <source>
        <dbReference type="ARBA" id="ARBA00023002"/>
    </source>
</evidence>
<dbReference type="GeneID" id="87818009"/>
<dbReference type="InterPro" id="IPR049551">
    <property type="entry name" value="PKS_DH_C"/>
</dbReference>
<feature type="active site" description="Proton acceptor; for dehydratase activity" evidence="6">
    <location>
        <position position="1020"/>
    </location>
</feature>
<protein>
    <submittedName>
        <fullName evidence="11">Nonribosomal peptide synthetase 14</fullName>
    </submittedName>
</protein>
<evidence type="ECO:0000256" key="3">
    <source>
        <dbReference type="ARBA" id="ARBA00022679"/>
    </source>
</evidence>
<evidence type="ECO:0000259" key="9">
    <source>
        <dbReference type="PROSITE" id="PS52004"/>
    </source>
</evidence>
<gene>
    <name evidence="11" type="ORF">C8A04DRAFT_30486</name>
</gene>
<feature type="active site" description="Proton donor; for dehydratase activity" evidence="6">
    <location>
        <position position="1206"/>
    </location>
</feature>
<dbReference type="Pfam" id="PF00698">
    <property type="entry name" value="Acyl_transf_1"/>
    <property type="match status" value="1"/>
</dbReference>
<dbReference type="Proteomes" id="UP001302676">
    <property type="component" value="Unassembled WGS sequence"/>
</dbReference>
<dbReference type="GO" id="GO:0044550">
    <property type="term" value="P:secondary metabolite biosynthetic process"/>
    <property type="evidence" value="ECO:0007669"/>
    <property type="project" value="TreeGrafter"/>
</dbReference>
<dbReference type="PROSITE" id="PS00012">
    <property type="entry name" value="PHOSPHOPANTETHEINE"/>
    <property type="match status" value="1"/>
</dbReference>
<evidence type="ECO:0000259" key="10">
    <source>
        <dbReference type="PROSITE" id="PS52019"/>
    </source>
</evidence>
<dbReference type="InterPro" id="IPR042104">
    <property type="entry name" value="PKS_dehydratase_sf"/>
</dbReference>
<dbReference type="SUPFAM" id="SSF51735">
    <property type="entry name" value="NAD(P)-binding Rossmann-fold domains"/>
    <property type="match status" value="2"/>
</dbReference>
<dbReference type="InterPro" id="IPR049900">
    <property type="entry name" value="PKS_mFAS_DH"/>
</dbReference>
<reference evidence="11" key="1">
    <citation type="journal article" date="2023" name="Mol. Phylogenet. Evol.">
        <title>Genome-scale phylogeny and comparative genomics of the fungal order Sordariales.</title>
        <authorList>
            <person name="Hensen N."/>
            <person name="Bonometti L."/>
            <person name="Westerberg I."/>
            <person name="Brannstrom I.O."/>
            <person name="Guillou S."/>
            <person name="Cros-Aarteil S."/>
            <person name="Calhoun S."/>
            <person name="Haridas S."/>
            <person name="Kuo A."/>
            <person name="Mondo S."/>
            <person name="Pangilinan J."/>
            <person name="Riley R."/>
            <person name="LaButti K."/>
            <person name="Andreopoulos B."/>
            <person name="Lipzen A."/>
            <person name="Chen C."/>
            <person name="Yan M."/>
            <person name="Daum C."/>
            <person name="Ng V."/>
            <person name="Clum A."/>
            <person name="Steindorff A."/>
            <person name="Ohm R.A."/>
            <person name="Martin F."/>
            <person name="Silar P."/>
            <person name="Natvig D.O."/>
            <person name="Lalanne C."/>
            <person name="Gautier V."/>
            <person name="Ament-Velasquez S.L."/>
            <person name="Kruys A."/>
            <person name="Hutchinson M.I."/>
            <person name="Powell A.J."/>
            <person name="Barry K."/>
            <person name="Miller A.N."/>
            <person name="Grigoriev I.V."/>
            <person name="Debuchy R."/>
            <person name="Gladieux P."/>
            <person name="Hiltunen Thoren M."/>
            <person name="Johannesson H."/>
        </authorList>
    </citation>
    <scope>NUCLEOTIDE SEQUENCE</scope>
    <source>
        <strain evidence="11">CBS 141.50</strain>
    </source>
</reference>
<dbReference type="InterPro" id="IPR018201">
    <property type="entry name" value="Ketoacyl_synth_AS"/>
</dbReference>
<dbReference type="SMART" id="SM00826">
    <property type="entry name" value="PKS_DH"/>
    <property type="match status" value="1"/>
</dbReference>
<evidence type="ECO:0000256" key="1">
    <source>
        <dbReference type="ARBA" id="ARBA00022450"/>
    </source>
</evidence>
<dbReference type="InterPro" id="IPR009081">
    <property type="entry name" value="PP-bd_ACP"/>
</dbReference>
<dbReference type="Gene3D" id="3.40.366.10">
    <property type="entry name" value="Malonyl-Coenzyme A Acyl Carrier Protein, domain 2"/>
    <property type="match status" value="1"/>
</dbReference>
<dbReference type="Pfam" id="PF21089">
    <property type="entry name" value="PKS_DH_N"/>
    <property type="match status" value="1"/>
</dbReference>
<dbReference type="RefSeq" id="XP_062635306.1">
    <property type="nucleotide sequence ID" value="XM_062781396.1"/>
</dbReference>
<dbReference type="InterPro" id="IPR014030">
    <property type="entry name" value="Ketoacyl_synth_N"/>
</dbReference>
<feature type="compositionally biased region" description="Low complexity" evidence="7">
    <location>
        <begin position="2122"/>
        <end position="2137"/>
    </location>
</feature>
<dbReference type="PANTHER" id="PTHR43775:SF20">
    <property type="entry name" value="HYBRID PKS-NRPS SYNTHETASE APDA"/>
    <property type="match status" value="1"/>
</dbReference>
<evidence type="ECO:0000256" key="7">
    <source>
        <dbReference type="SAM" id="MobiDB-lite"/>
    </source>
</evidence>
<dbReference type="Pfam" id="PF14765">
    <property type="entry name" value="PS-DH"/>
    <property type="match status" value="1"/>
</dbReference>
<dbReference type="PROSITE" id="PS00606">
    <property type="entry name" value="KS3_1"/>
    <property type="match status" value="1"/>
</dbReference>
<evidence type="ECO:0000313" key="11">
    <source>
        <dbReference type="EMBL" id="KAK4141935.1"/>
    </source>
</evidence>
<dbReference type="Gene3D" id="3.10.129.110">
    <property type="entry name" value="Polyketide synthase dehydratase"/>
    <property type="match status" value="1"/>
</dbReference>
<dbReference type="Pfam" id="PF02801">
    <property type="entry name" value="Ketoacyl-synt_C"/>
    <property type="match status" value="1"/>
</dbReference>
<keyword evidence="5" id="KW-0511">Multifunctional enzyme</keyword>
<dbReference type="GO" id="GO:0031177">
    <property type="term" value="F:phosphopantetheine binding"/>
    <property type="evidence" value="ECO:0007669"/>
    <property type="project" value="InterPro"/>
</dbReference>
<evidence type="ECO:0000256" key="2">
    <source>
        <dbReference type="ARBA" id="ARBA00022553"/>
    </source>
</evidence>
<dbReference type="InterPro" id="IPR049552">
    <property type="entry name" value="PKS_DH_N"/>
</dbReference>
<dbReference type="Pfam" id="PF22621">
    <property type="entry name" value="CurL-like_PKS_C"/>
    <property type="match status" value="1"/>
</dbReference>
<dbReference type="InterPro" id="IPR001227">
    <property type="entry name" value="Ac_transferase_dom_sf"/>
</dbReference>
<keyword evidence="4" id="KW-0560">Oxidoreductase</keyword>
<feature type="region of interest" description="N-terminal hotdog fold" evidence="6">
    <location>
        <begin position="987"/>
        <end position="1128"/>
    </location>
</feature>
<dbReference type="Gene3D" id="3.40.50.720">
    <property type="entry name" value="NAD(P)-binding Rossmann-like Domain"/>
    <property type="match status" value="2"/>
</dbReference>
<accession>A0AAN6ZJU6</accession>
<dbReference type="SMART" id="SM00825">
    <property type="entry name" value="PKS_KS"/>
    <property type="match status" value="1"/>
</dbReference>
<dbReference type="GO" id="GO:0004315">
    <property type="term" value="F:3-oxoacyl-[acyl-carrier-protein] synthase activity"/>
    <property type="evidence" value="ECO:0007669"/>
    <property type="project" value="InterPro"/>
</dbReference>
<comment type="caution">
    <text evidence="11">The sequence shown here is derived from an EMBL/GenBank/DDBJ whole genome shotgun (WGS) entry which is preliminary data.</text>
</comment>
<dbReference type="FunFam" id="3.40.47.10:FF:000019">
    <property type="entry name" value="Polyketide synthase type I"/>
    <property type="match status" value="1"/>
</dbReference>
<dbReference type="InterPro" id="IPR057326">
    <property type="entry name" value="KR_dom"/>
</dbReference>
<dbReference type="InterPro" id="IPR020807">
    <property type="entry name" value="PKS_DH"/>
</dbReference>
<dbReference type="InterPro" id="IPR014031">
    <property type="entry name" value="Ketoacyl_synth_C"/>
</dbReference>
<dbReference type="Pfam" id="PF08659">
    <property type="entry name" value="KR"/>
    <property type="match status" value="1"/>
</dbReference>
<evidence type="ECO:0000256" key="5">
    <source>
        <dbReference type="ARBA" id="ARBA00023268"/>
    </source>
</evidence>
<dbReference type="SMART" id="SM00827">
    <property type="entry name" value="PKS_AT"/>
    <property type="match status" value="1"/>
</dbReference>
<dbReference type="InterPro" id="IPR050091">
    <property type="entry name" value="PKS_NRPS_Biosynth_Enz"/>
</dbReference>
<feature type="domain" description="PKS/mFAS DH" evidence="10">
    <location>
        <begin position="987"/>
        <end position="1320"/>
    </location>
</feature>
<organism evidence="11 12">
    <name type="scientific">Dichotomopilus funicola</name>
    <dbReference type="NCBI Taxonomy" id="1934379"/>
    <lineage>
        <taxon>Eukaryota</taxon>
        <taxon>Fungi</taxon>
        <taxon>Dikarya</taxon>
        <taxon>Ascomycota</taxon>
        <taxon>Pezizomycotina</taxon>
        <taxon>Sordariomycetes</taxon>
        <taxon>Sordariomycetidae</taxon>
        <taxon>Sordariales</taxon>
        <taxon>Chaetomiaceae</taxon>
        <taxon>Dichotomopilus</taxon>
    </lineage>
</organism>
<dbReference type="InterPro" id="IPR016035">
    <property type="entry name" value="Acyl_Trfase/lysoPLipase"/>
</dbReference>
<keyword evidence="2" id="KW-0597">Phosphoprotein</keyword>
<keyword evidence="1" id="KW-0596">Phosphopantetheine</keyword>
<dbReference type="SUPFAM" id="SSF55048">
    <property type="entry name" value="Probable ACP-binding domain of malonyl-CoA ACP transacylase"/>
    <property type="match status" value="1"/>
</dbReference>
<keyword evidence="12" id="KW-1185">Reference proteome</keyword>
<dbReference type="GO" id="GO:0016491">
    <property type="term" value="F:oxidoreductase activity"/>
    <property type="evidence" value="ECO:0007669"/>
    <property type="project" value="UniProtKB-KW"/>
</dbReference>
<evidence type="ECO:0000313" key="12">
    <source>
        <dbReference type="Proteomes" id="UP001302676"/>
    </source>
</evidence>
<dbReference type="InterPro" id="IPR020841">
    <property type="entry name" value="PKS_Beta-ketoAc_synthase_dom"/>
</dbReference>
<dbReference type="GO" id="GO:0006633">
    <property type="term" value="P:fatty acid biosynthetic process"/>
    <property type="evidence" value="ECO:0007669"/>
    <property type="project" value="InterPro"/>
</dbReference>
<name>A0AAN6ZJU6_9PEZI</name>
<dbReference type="PROSITE" id="PS50075">
    <property type="entry name" value="CARRIER"/>
    <property type="match status" value="1"/>
</dbReference>
<dbReference type="SUPFAM" id="SSF53901">
    <property type="entry name" value="Thiolase-like"/>
    <property type="match status" value="1"/>
</dbReference>
<proteinExistence type="predicted"/>
<dbReference type="Gene3D" id="3.30.70.3290">
    <property type="match status" value="1"/>
</dbReference>
<dbReference type="InterPro" id="IPR020806">
    <property type="entry name" value="PKS_PP-bd"/>
</dbReference>
<feature type="region of interest" description="Disordered" evidence="7">
    <location>
        <begin position="2117"/>
        <end position="2147"/>
    </location>
</feature>
<dbReference type="CDD" id="cd00833">
    <property type="entry name" value="PKS"/>
    <property type="match status" value="1"/>
</dbReference>
<dbReference type="InterPro" id="IPR016036">
    <property type="entry name" value="Malonyl_transacylase_ACP-bd"/>
</dbReference>
<dbReference type="Gene3D" id="1.10.1200.10">
    <property type="entry name" value="ACP-like"/>
    <property type="match status" value="1"/>
</dbReference>
<dbReference type="Pfam" id="PF00109">
    <property type="entry name" value="ketoacyl-synt"/>
    <property type="match status" value="1"/>
</dbReference>
<dbReference type="SUPFAM" id="SSF52151">
    <property type="entry name" value="FabD/lysophospholipase-like"/>
    <property type="match status" value="1"/>
</dbReference>
<dbReference type="InterPro" id="IPR036291">
    <property type="entry name" value="NAD(P)-bd_dom_sf"/>
</dbReference>
<dbReference type="SUPFAM" id="SSF47336">
    <property type="entry name" value="ACP-like"/>
    <property type="match status" value="1"/>
</dbReference>
<dbReference type="PANTHER" id="PTHR43775">
    <property type="entry name" value="FATTY ACID SYNTHASE"/>
    <property type="match status" value="1"/>
</dbReference>
<dbReference type="SMART" id="SM00822">
    <property type="entry name" value="PKS_KR"/>
    <property type="match status" value="1"/>
</dbReference>
<dbReference type="Gene3D" id="3.40.47.10">
    <property type="match status" value="1"/>
</dbReference>
<feature type="region of interest" description="C-terminal hotdog fold" evidence="6">
    <location>
        <begin position="1145"/>
        <end position="1320"/>
    </location>
</feature>
<dbReference type="Pfam" id="PF00550">
    <property type="entry name" value="PP-binding"/>
    <property type="match status" value="1"/>
</dbReference>
<dbReference type="GO" id="GO:0004312">
    <property type="term" value="F:fatty acid synthase activity"/>
    <property type="evidence" value="ECO:0007669"/>
    <property type="project" value="TreeGrafter"/>
</dbReference>
<dbReference type="SMART" id="SM00823">
    <property type="entry name" value="PKS_PP"/>
    <property type="match status" value="1"/>
</dbReference>
<dbReference type="InterPro" id="IPR016039">
    <property type="entry name" value="Thiolase-like"/>
</dbReference>
<dbReference type="EMBL" id="MU853604">
    <property type="protein sequence ID" value="KAK4141935.1"/>
    <property type="molecule type" value="Genomic_DNA"/>
</dbReference>